<keyword evidence="3 8" id="KW-0436">Ligase</keyword>
<comment type="miscellaneous">
    <text evidence="8">The reaction proceeds by a bi uni uni bi ping pong mechanism.</text>
</comment>
<dbReference type="Gene3D" id="3.40.50.620">
    <property type="entry name" value="HUPs"/>
    <property type="match status" value="1"/>
</dbReference>
<feature type="binding site" evidence="8">
    <location>
        <position position="61"/>
    </location>
    <ligand>
        <name>(R)-pantoate</name>
        <dbReference type="ChEBI" id="CHEBI:15980"/>
    </ligand>
</feature>
<dbReference type="GO" id="GO:0005829">
    <property type="term" value="C:cytosol"/>
    <property type="evidence" value="ECO:0007669"/>
    <property type="project" value="TreeGrafter"/>
</dbReference>
<evidence type="ECO:0000313" key="9">
    <source>
        <dbReference type="EMBL" id="KAA5531943.1"/>
    </source>
</evidence>
<evidence type="ECO:0000256" key="6">
    <source>
        <dbReference type="ARBA" id="ARBA00022840"/>
    </source>
</evidence>
<dbReference type="PANTHER" id="PTHR21299">
    <property type="entry name" value="CYTIDYLATE KINASE/PANTOATE-BETA-ALANINE LIGASE"/>
    <property type="match status" value="1"/>
</dbReference>
<organism evidence="9 10">
    <name type="scientific">Paenimyroides baculatum</name>
    <dbReference type="NCBI Taxonomy" id="2608000"/>
    <lineage>
        <taxon>Bacteria</taxon>
        <taxon>Pseudomonadati</taxon>
        <taxon>Bacteroidota</taxon>
        <taxon>Flavobacteriia</taxon>
        <taxon>Flavobacteriales</taxon>
        <taxon>Flavobacteriaceae</taxon>
        <taxon>Paenimyroides</taxon>
    </lineage>
</organism>
<dbReference type="Pfam" id="PF02569">
    <property type="entry name" value="Pantoate_ligase"/>
    <property type="match status" value="1"/>
</dbReference>
<feature type="binding site" evidence="8">
    <location>
        <begin position="186"/>
        <end position="189"/>
    </location>
    <ligand>
        <name>ATP</name>
        <dbReference type="ChEBI" id="CHEBI:30616"/>
    </ligand>
</feature>
<keyword evidence="4 8" id="KW-0566">Pantothenate biosynthesis</keyword>
<comment type="similarity">
    <text evidence="2 8">Belongs to the pantothenate synthetase family.</text>
</comment>
<dbReference type="HAMAP" id="MF_00158">
    <property type="entry name" value="PanC"/>
    <property type="match status" value="1"/>
</dbReference>
<accession>A0A5M6CAB3</accession>
<reference evidence="9 10" key="1">
    <citation type="submission" date="2019-09" db="EMBL/GenBank/DDBJ databases">
        <title>Genome sequence and assembly of Flavobacterium sp.</title>
        <authorList>
            <person name="Chhetri G."/>
        </authorList>
    </citation>
    <scope>NUCLEOTIDE SEQUENCE [LARGE SCALE GENOMIC DNA]</scope>
    <source>
        <strain evidence="9 10">SNL9</strain>
    </source>
</reference>
<evidence type="ECO:0000256" key="7">
    <source>
        <dbReference type="ARBA" id="ARBA00048258"/>
    </source>
</evidence>
<comment type="subcellular location">
    <subcellularLocation>
        <location evidence="8">Cytoplasm</location>
    </subcellularLocation>
</comment>
<comment type="function">
    <text evidence="8">Catalyzes the condensation of pantoate with beta-alanine in an ATP-dependent reaction via a pantoyl-adenylate intermediate.</text>
</comment>
<dbReference type="NCBIfam" id="TIGR00125">
    <property type="entry name" value="cyt_tran_rel"/>
    <property type="match status" value="1"/>
</dbReference>
<dbReference type="InterPro" id="IPR014729">
    <property type="entry name" value="Rossmann-like_a/b/a_fold"/>
</dbReference>
<comment type="pathway">
    <text evidence="1 8">Cofactor biosynthesis; (R)-pantothenate biosynthesis; (R)-pantothenate from (R)-pantoate and beta-alanine: step 1/1.</text>
</comment>
<comment type="catalytic activity">
    <reaction evidence="7 8">
        <text>(R)-pantoate + beta-alanine + ATP = (R)-pantothenate + AMP + diphosphate + H(+)</text>
        <dbReference type="Rhea" id="RHEA:10912"/>
        <dbReference type="ChEBI" id="CHEBI:15378"/>
        <dbReference type="ChEBI" id="CHEBI:15980"/>
        <dbReference type="ChEBI" id="CHEBI:29032"/>
        <dbReference type="ChEBI" id="CHEBI:30616"/>
        <dbReference type="ChEBI" id="CHEBI:33019"/>
        <dbReference type="ChEBI" id="CHEBI:57966"/>
        <dbReference type="ChEBI" id="CHEBI:456215"/>
        <dbReference type="EC" id="6.3.2.1"/>
    </reaction>
</comment>
<comment type="caution">
    <text evidence="9">The sequence shown here is derived from an EMBL/GenBank/DDBJ whole genome shotgun (WGS) entry which is preliminary data.</text>
</comment>
<dbReference type="InterPro" id="IPR042176">
    <property type="entry name" value="Pantoate_ligase_C"/>
</dbReference>
<dbReference type="Proteomes" id="UP000325141">
    <property type="component" value="Unassembled WGS sequence"/>
</dbReference>
<protein>
    <recommendedName>
        <fullName evidence="8">Pantothenate synthetase</fullName>
        <shortName evidence="8">PS</shortName>
        <ecNumber evidence="8">6.3.2.1</ecNumber>
    </recommendedName>
    <alternativeName>
        <fullName evidence="8">Pantoate--beta-alanine ligase</fullName>
    </alternativeName>
    <alternativeName>
        <fullName evidence="8">Pantoate-activating enzyme</fullName>
    </alternativeName>
</protein>
<evidence type="ECO:0000256" key="4">
    <source>
        <dbReference type="ARBA" id="ARBA00022655"/>
    </source>
</evidence>
<keyword evidence="5 8" id="KW-0547">Nucleotide-binding</keyword>
<dbReference type="AlphaFoldDB" id="A0A5M6CAB3"/>
<evidence type="ECO:0000256" key="2">
    <source>
        <dbReference type="ARBA" id="ARBA00009256"/>
    </source>
</evidence>
<feature type="binding site" evidence="8">
    <location>
        <begin position="30"/>
        <end position="37"/>
    </location>
    <ligand>
        <name>ATP</name>
        <dbReference type="ChEBI" id="CHEBI:30616"/>
    </ligand>
</feature>
<feature type="active site" description="Proton donor" evidence="8">
    <location>
        <position position="37"/>
    </location>
</feature>
<comment type="subunit">
    <text evidence="8">Homodimer.</text>
</comment>
<comment type="caution">
    <text evidence="8">Lacks conserved residue(s) required for the propagation of feature annotation.</text>
</comment>
<keyword evidence="6 8" id="KW-0067">ATP-binding</keyword>
<feature type="binding site" evidence="8">
    <location>
        <position position="61"/>
    </location>
    <ligand>
        <name>beta-alanine</name>
        <dbReference type="ChEBI" id="CHEBI:57966"/>
    </ligand>
</feature>
<gene>
    <name evidence="8" type="primary">panC</name>
    <name evidence="9" type="ORF">F0460_14480</name>
</gene>
<keyword evidence="10" id="KW-1185">Reference proteome</keyword>
<dbReference type="Gene3D" id="3.30.1300.10">
    <property type="entry name" value="Pantoate-beta-alanine ligase, C-terminal domain"/>
    <property type="match status" value="1"/>
</dbReference>
<evidence type="ECO:0000256" key="3">
    <source>
        <dbReference type="ARBA" id="ARBA00022598"/>
    </source>
</evidence>
<dbReference type="GO" id="GO:0015940">
    <property type="term" value="P:pantothenate biosynthetic process"/>
    <property type="evidence" value="ECO:0007669"/>
    <property type="project" value="UniProtKB-UniRule"/>
</dbReference>
<keyword evidence="8" id="KW-0963">Cytoplasm</keyword>
<evidence type="ECO:0000256" key="5">
    <source>
        <dbReference type="ARBA" id="ARBA00022741"/>
    </source>
</evidence>
<proteinExistence type="inferred from homology"/>
<dbReference type="EMBL" id="VWSG01000014">
    <property type="protein sequence ID" value="KAA5531943.1"/>
    <property type="molecule type" value="Genomic_DNA"/>
</dbReference>
<dbReference type="NCBIfam" id="TIGR00018">
    <property type="entry name" value="panC"/>
    <property type="match status" value="1"/>
</dbReference>
<dbReference type="EC" id="6.3.2.1" evidence="8"/>
<dbReference type="GO" id="GO:0004592">
    <property type="term" value="F:pantoate-beta-alanine ligase activity"/>
    <property type="evidence" value="ECO:0007669"/>
    <property type="project" value="UniProtKB-UniRule"/>
</dbReference>
<evidence type="ECO:0000256" key="8">
    <source>
        <dbReference type="HAMAP-Rule" id="MF_00158"/>
    </source>
</evidence>
<dbReference type="RefSeq" id="WP_150014489.1">
    <property type="nucleotide sequence ID" value="NZ_VWSG01000014.1"/>
</dbReference>
<evidence type="ECO:0000256" key="1">
    <source>
        <dbReference type="ARBA" id="ARBA00004990"/>
    </source>
</evidence>
<dbReference type="SUPFAM" id="SSF52374">
    <property type="entry name" value="Nucleotidylyl transferase"/>
    <property type="match status" value="1"/>
</dbReference>
<dbReference type="PANTHER" id="PTHR21299:SF1">
    <property type="entry name" value="PANTOATE--BETA-ALANINE LIGASE"/>
    <property type="match status" value="1"/>
</dbReference>
<feature type="binding site" evidence="8">
    <location>
        <position position="155"/>
    </location>
    <ligand>
        <name>(R)-pantoate</name>
        <dbReference type="ChEBI" id="CHEBI:15980"/>
    </ligand>
</feature>
<evidence type="ECO:0000313" key="10">
    <source>
        <dbReference type="Proteomes" id="UP000325141"/>
    </source>
</evidence>
<name>A0A5M6CAB3_9FLAO</name>
<dbReference type="InterPro" id="IPR003721">
    <property type="entry name" value="Pantoate_ligase"/>
</dbReference>
<dbReference type="InterPro" id="IPR004821">
    <property type="entry name" value="Cyt_trans-like"/>
</dbReference>
<feature type="binding site" evidence="8">
    <location>
        <begin position="149"/>
        <end position="152"/>
    </location>
    <ligand>
        <name>ATP</name>
        <dbReference type="ChEBI" id="CHEBI:30616"/>
    </ligand>
</feature>
<sequence>MKVFHAQSQLKQQLQPFIQAKQTIGFVPTMGAIHKGHLSLLEQAMNENDVVVMSIFVNPTQFNNSEDLAKYPRTLEKDLGLIEALSDKIIVYAPTVDDIYEGNTVAQHFDYDGLDNEMEGSNRPGHFNGVGTIVKKLFEIAQPTKAYFGEKDFQQLQIIRKMVEKNNMNIDVVGCPIFREANGLAMSSRNERLSAQAKDKAALIYKTLKAAKTVFSEKDVKDSVNFVAYAFENEADFKLEYFIIADEASLKTATEKEADKKYRAFIVVHIEGVRLIDNITLN</sequence>
<dbReference type="UniPathway" id="UPA00028">
    <property type="reaction ID" value="UER00005"/>
</dbReference>
<dbReference type="GO" id="GO:0005524">
    <property type="term" value="F:ATP binding"/>
    <property type="evidence" value="ECO:0007669"/>
    <property type="project" value="UniProtKB-KW"/>
</dbReference>